<evidence type="ECO:0000256" key="10">
    <source>
        <dbReference type="ARBA" id="ARBA00022989"/>
    </source>
</evidence>
<protein>
    <recommendedName>
        <fullName evidence="18">Cytochrome c oxidase subunit 2</fullName>
        <ecNumber evidence="18">7.1.1.9</ecNumber>
    </recommendedName>
</protein>
<evidence type="ECO:0000256" key="14">
    <source>
        <dbReference type="ARBA" id="ARBA00024688"/>
    </source>
</evidence>
<keyword evidence="8" id="KW-1278">Translocase</keyword>
<keyword evidence="5 17" id="KW-0679">Respiratory chain</keyword>
<dbReference type="PROSITE" id="PS50999">
    <property type="entry name" value="COX2_TM"/>
    <property type="match status" value="1"/>
</dbReference>
<comment type="cofactor">
    <cofactor evidence="18">
        <name>Cu cation</name>
        <dbReference type="ChEBI" id="CHEBI:23378"/>
    </cofactor>
    <text evidence="18">Binds a copper A center.</text>
</comment>
<dbReference type="InterPro" id="IPR002429">
    <property type="entry name" value="CcO_II-like_C"/>
</dbReference>
<keyword evidence="9 17" id="KW-0249">Electron transport</keyword>
<comment type="similarity">
    <text evidence="2 17">Belongs to the cytochrome c oxidase subunit 2 family.</text>
</comment>
<dbReference type="Pfam" id="PF02790">
    <property type="entry name" value="COX2_TM"/>
    <property type="match status" value="1"/>
</dbReference>
<comment type="catalytic activity">
    <reaction evidence="15 18">
        <text>4 Fe(II)-[cytochrome c] + O2 + 8 H(+)(in) = 4 Fe(III)-[cytochrome c] + 2 H2O + 4 H(+)(out)</text>
        <dbReference type="Rhea" id="RHEA:11436"/>
        <dbReference type="Rhea" id="RHEA-COMP:10350"/>
        <dbReference type="Rhea" id="RHEA-COMP:14399"/>
        <dbReference type="ChEBI" id="CHEBI:15377"/>
        <dbReference type="ChEBI" id="CHEBI:15378"/>
        <dbReference type="ChEBI" id="CHEBI:15379"/>
        <dbReference type="ChEBI" id="CHEBI:29033"/>
        <dbReference type="ChEBI" id="CHEBI:29034"/>
        <dbReference type="EC" id="7.1.1.9"/>
    </reaction>
</comment>
<dbReference type="InterPro" id="IPR036257">
    <property type="entry name" value="Cyt_c_oxidase_su2_TM_sf"/>
</dbReference>
<evidence type="ECO:0000256" key="7">
    <source>
        <dbReference type="ARBA" id="ARBA00022723"/>
    </source>
</evidence>
<feature type="domain" description="Cytochrome oxidase subunit II transmembrane region profile" evidence="21">
    <location>
        <begin position="23"/>
        <end position="121"/>
    </location>
</feature>
<evidence type="ECO:0000259" key="20">
    <source>
        <dbReference type="PROSITE" id="PS50857"/>
    </source>
</evidence>
<dbReference type="RefSeq" id="WP_379497929.1">
    <property type="nucleotide sequence ID" value="NZ_JBHSAO010000014.1"/>
</dbReference>
<dbReference type="NCBIfam" id="TIGR02866">
    <property type="entry name" value="CoxB"/>
    <property type="match status" value="1"/>
</dbReference>
<keyword evidence="13 19" id="KW-0472">Membrane</keyword>
<dbReference type="InterPro" id="IPR045187">
    <property type="entry name" value="CcO_II"/>
</dbReference>
<dbReference type="PROSITE" id="PS50857">
    <property type="entry name" value="COX2_CUA"/>
    <property type="match status" value="1"/>
</dbReference>
<dbReference type="SUPFAM" id="SSF49503">
    <property type="entry name" value="Cupredoxins"/>
    <property type="match status" value="1"/>
</dbReference>
<evidence type="ECO:0000313" key="24">
    <source>
        <dbReference type="Proteomes" id="UP001595772"/>
    </source>
</evidence>
<dbReference type="PROSITE" id="PS51257">
    <property type="entry name" value="PROKAR_LIPOPROTEIN"/>
    <property type="match status" value="1"/>
</dbReference>
<dbReference type="InterPro" id="IPR036909">
    <property type="entry name" value="Cyt_c-like_dom_sf"/>
</dbReference>
<evidence type="ECO:0000256" key="18">
    <source>
        <dbReference type="RuleBase" id="RU004024"/>
    </source>
</evidence>
<dbReference type="InterPro" id="IPR014222">
    <property type="entry name" value="Cyt_c_oxidase_su2"/>
</dbReference>
<reference evidence="24" key="1">
    <citation type="journal article" date="2019" name="Int. J. Syst. Evol. Microbiol.">
        <title>The Global Catalogue of Microorganisms (GCM) 10K type strain sequencing project: providing services to taxonomists for standard genome sequencing and annotation.</title>
        <authorList>
            <consortium name="The Broad Institute Genomics Platform"/>
            <consortium name="The Broad Institute Genome Sequencing Center for Infectious Disease"/>
            <person name="Wu L."/>
            <person name="Ma J."/>
        </authorList>
    </citation>
    <scope>NUCLEOTIDE SEQUENCE [LARGE SCALE GENOMIC DNA]</scope>
    <source>
        <strain evidence="24">IBRC-M 10703</strain>
    </source>
</reference>
<keyword evidence="3 17" id="KW-0813">Transport</keyword>
<comment type="subcellular location">
    <subcellularLocation>
        <location evidence="17">Cell membrane</location>
        <topology evidence="17">Multi-pass membrane protein</topology>
    </subcellularLocation>
    <subcellularLocation>
        <location evidence="1">Membrane</location>
        <topology evidence="1">Multi-pass membrane protein</topology>
    </subcellularLocation>
</comment>
<dbReference type="PANTHER" id="PTHR22888">
    <property type="entry name" value="CYTOCHROME C OXIDASE, SUBUNIT II"/>
    <property type="match status" value="1"/>
</dbReference>
<accession>A0ABV8H2R5</accession>
<dbReference type="Pfam" id="PF00116">
    <property type="entry name" value="COX2"/>
    <property type="match status" value="1"/>
</dbReference>
<sequence length="350" mass="38707">MKGWMGKSKALLLFTMLALFLAGCGKENLTALEPKGYGAEVSMDLIVFPLMIMIGVFIVVMLIYVIALVRFRKKKGQEDFIPKQVEGNHKLETIWTVIPIILVLFIAVPTVFATFDLADDSQASEHINVEVTGNQYWWHFNYAGEEIVTSQDLYIPTGERVYLNMQSSDVIHSFWIPSIAGKMDVNPENVNTMYIEANEEGVYWGKCAELCGPSHSLMDFKVVVVSPEEYDQWVSDMQSVDPESVPEDAVAQEGQELFEANSCVACHAIGSSPAATGPNLTNFGDRSTVAGILEPTKENLVDWIMDPESIKPGNKMTGAYPSISEEEANSIAEYLMQLKPSEITPESAGN</sequence>
<evidence type="ECO:0000256" key="8">
    <source>
        <dbReference type="ARBA" id="ARBA00022967"/>
    </source>
</evidence>
<keyword evidence="6 17" id="KW-0812">Transmembrane</keyword>
<evidence type="ECO:0000256" key="17">
    <source>
        <dbReference type="RuleBase" id="RU000456"/>
    </source>
</evidence>
<dbReference type="EC" id="7.1.1.9" evidence="18"/>
<evidence type="ECO:0000256" key="13">
    <source>
        <dbReference type="ARBA" id="ARBA00023136"/>
    </source>
</evidence>
<dbReference type="Pfam" id="PF00034">
    <property type="entry name" value="Cytochrom_C"/>
    <property type="match status" value="1"/>
</dbReference>
<keyword evidence="12 18" id="KW-0186">Copper</keyword>
<dbReference type="PROSITE" id="PS51007">
    <property type="entry name" value="CYTC"/>
    <property type="match status" value="1"/>
</dbReference>
<gene>
    <name evidence="23" type="primary">coxB</name>
    <name evidence="23" type="ORF">ACFOUV_16735</name>
</gene>
<evidence type="ECO:0000256" key="12">
    <source>
        <dbReference type="ARBA" id="ARBA00023008"/>
    </source>
</evidence>
<evidence type="ECO:0000259" key="21">
    <source>
        <dbReference type="PROSITE" id="PS50999"/>
    </source>
</evidence>
<evidence type="ECO:0000256" key="9">
    <source>
        <dbReference type="ARBA" id="ARBA00022982"/>
    </source>
</evidence>
<evidence type="ECO:0000256" key="1">
    <source>
        <dbReference type="ARBA" id="ARBA00004141"/>
    </source>
</evidence>
<dbReference type="PANTHER" id="PTHR22888:SF10">
    <property type="entry name" value="CYTOCHROME C OXIDASE SUBUNIT 2"/>
    <property type="match status" value="1"/>
</dbReference>
<dbReference type="Gene3D" id="1.10.287.90">
    <property type="match status" value="1"/>
</dbReference>
<evidence type="ECO:0000256" key="19">
    <source>
        <dbReference type="SAM" id="Phobius"/>
    </source>
</evidence>
<evidence type="ECO:0000256" key="6">
    <source>
        <dbReference type="ARBA" id="ARBA00022692"/>
    </source>
</evidence>
<keyword evidence="11 16" id="KW-0408">Iron</keyword>
<evidence type="ECO:0000256" key="3">
    <source>
        <dbReference type="ARBA" id="ARBA00022448"/>
    </source>
</evidence>
<comment type="caution">
    <text evidence="23">The sequence shown here is derived from an EMBL/GenBank/DDBJ whole genome shotgun (WGS) entry which is preliminary data.</text>
</comment>
<keyword evidence="24" id="KW-1185">Reference proteome</keyword>
<dbReference type="EMBL" id="JBHSAO010000014">
    <property type="protein sequence ID" value="MFC4025436.1"/>
    <property type="molecule type" value="Genomic_DNA"/>
</dbReference>
<feature type="transmembrane region" description="Helical" evidence="19">
    <location>
        <begin position="50"/>
        <end position="71"/>
    </location>
</feature>
<dbReference type="SUPFAM" id="SSF46626">
    <property type="entry name" value="Cytochrome c"/>
    <property type="match status" value="1"/>
</dbReference>
<evidence type="ECO:0000256" key="2">
    <source>
        <dbReference type="ARBA" id="ARBA00007866"/>
    </source>
</evidence>
<evidence type="ECO:0000313" key="23">
    <source>
        <dbReference type="EMBL" id="MFC4025436.1"/>
    </source>
</evidence>
<keyword evidence="10 19" id="KW-1133">Transmembrane helix</keyword>
<name>A0ABV8H2R5_9BACI</name>
<dbReference type="CDD" id="cd04213">
    <property type="entry name" value="CuRO_CcO_Caa3_II"/>
    <property type="match status" value="1"/>
</dbReference>
<keyword evidence="7 16" id="KW-0479">Metal-binding</keyword>
<dbReference type="InterPro" id="IPR009056">
    <property type="entry name" value="Cyt_c-like_dom"/>
</dbReference>
<evidence type="ECO:0000256" key="15">
    <source>
        <dbReference type="ARBA" id="ARBA00047816"/>
    </source>
</evidence>
<evidence type="ECO:0000259" key="22">
    <source>
        <dbReference type="PROSITE" id="PS51007"/>
    </source>
</evidence>
<comment type="function">
    <text evidence="14 18">Subunits I and II form the functional core of the enzyme complex. Electrons originating in cytochrome c are transferred via heme a and Cu(A) to the binuclear center formed by heme a3 and Cu(B).</text>
</comment>
<feature type="domain" description="Cytochrome c" evidence="22">
    <location>
        <begin position="249"/>
        <end position="339"/>
    </location>
</feature>
<evidence type="ECO:0000256" key="16">
    <source>
        <dbReference type="PROSITE-ProRule" id="PRU00433"/>
    </source>
</evidence>
<dbReference type="InterPro" id="IPR008972">
    <property type="entry name" value="Cupredoxin"/>
</dbReference>
<dbReference type="InterPro" id="IPR001505">
    <property type="entry name" value="Copper_CuA"/>
</dbReference>
<dbReference type="InterPro" id="IPR034236">
    <property type="entry name" value="CuRO_CcO_Caa3_II"/>
</dbReference>
<feature type="transmembrane region" description="Helical" evidence="19">
    <location>
        <begin position="92"/>
        <end position="115"/>
    </location>
</feature>
<dbReference type="Gene3D" id="2.60.40.420">
    <property type="entry name" value="Cupredoxins - blue copper proteins"/>
    <property type="match status" value="1"/>
</dbReference>
<evidence type="ECO:0000256" key="5">
    <source>
        <dbReference type="ARBA" id="ARBA00022660"/>
    </source>
</evidence>
<feature type="domain" description="Cytochrome oxidase subunit II copper A binding" evidence="20">
    <location>
        <begin position="124"/>
        <end position="236"/>
    </location>
</feature>
<dbReference type="InterPro" id="IPR011759">
    <property type="entry name" value="Cyt_c_oxidase_su2_TM_dom"/>
</dbReference>
<dbReference type="PROSITE" id="PS00078">
    <property type="entry name" value="COX2"/>
    <property type="match status" value="1"/>
</dbReference>
<proteinExistence type="inferred from homology"/>
<dbReference type="Proteomes" id="UP001595772">
    <property type="component" value="Unassembled WGS sequence"/>
</dbReference>
<keyword evidence="4 16" id="KW-0349">Heme</keyword>
<evidence type="ECO:0000256" key="11">
    <source>
        <dbReference type="ARBA" id="ARBA00023004"/>
    </source>
</evidence>
<evidence type="ECO:0000256" key="4">
    <source>
        <dbReference type="ARBA" id="ARBA00022617"/>
    </source>
</evidence>
<organism evidence="23 24">
    <name type="scientific">Oceanobacillus longus</name>
    <dbReference type="NCBI Taxonomy" id="930120"/>
    <lineage>
        <taxon>Bacteria</taxon>
        <taxon>Bacillati</taxon>
        <taxon>Bacillota</taxon>
        <taxon>Bacilli</taxon>
        <taxon>Bacillales</taxon>
        <taxon>Bacillaceae</taxon>
        <taxon>Oceanobacillus</taxon>
    </lineage>
</organism>
<dbReference type="SUPFAM" id="SSF81464">
    <property type="entry name" value="Cytochrome c oxidase subunit II-like, transmembrane region"/>
    <property type="match status" value="1"/>
</dbReference>